<organism evidence="1 2">
    <name type="scientific">Idiomarina aquatica</name>
    <dbReference type="NCBI Taxonomy" id="1327752"/>
    <lineage>
        <taxon>Bacteria</taxon>
        <taxon>Pseudomonadati</taxon>
        <taxon>Pseudomonadota</taxon>
        <taxon>Gammaproteobacteria</taxon>
        <taxon>Alteromonadales</taxon>
        <taxon>Idiomarinaceae</taxon>
        <taxon>Idiomarina</taxon>
    </lineage>
</organism>
<evidence type="ECO:0000313" key="2">
    <source>
        <dbReference type="Proteomes" id="UP000295531"/>
    </source>
</evidence>
<gene>
    <name evidence="1" type="ORF">DEU29_10284</name>
</gene>
<dbReference type="NCBIfam" id="NF008912">
    <property type="entry name" value="PRK12275.1-6"/>
    <property type="match status" value="1"/>
</dbReference>
<sequence>MSYKKLRVWQGAMEIAVEVLRLAEPCRNFALVDQIRRSAISVPSNIAEGITRESEKEKNHFLNIAKASNAELETQLLIAMELGYFEQDVCKRLLQQQQKVNFQLHHLKNKVALKARPT</sequence>
<dbReference type="Pfam" id="PF05635">
    <property type="entry name" value="23S_rRNA_IVP"/>
    <property type="match status" value="1"/>
</dbReference>
<comment type="caution">
    <text evidence="1">The sequence shown here is derived from an EMBL/GenBank/DDBJ whole genome shotgun (WGS) entry which is preliminary data.</text>
</comment>
<dbReference type="AlphaFoldDB" id="A0A4R6PQC1"/>
<accession>A0A4R6PQC1</accession>
<proteinExistence type="predicted"/>
<dbReference type="OrthoDB" id="160990at2"/>
<dbReference type="CDD" id="cd16377">
    <property type="entry name" value="23S_rRNA_IVP_like"/>
    <property type="match status" value="1"/>
</dbReference>
<dbReference type="InterPro" id="IPR012657">
    <property type="entry name" value="23S_rRNA-intervening_sequence"/>
</dbReference>
<dbReference type="PANTHER" id="PTHR38471">
    <property type="entry name" value="FOUR HELIX BUNDLE PROTEIN"/>
    <property type="match status" value="1"/>
</dbReference>
<keyword evidence="2" id="KW-1185">Reference proteome</keyword>
<evidence type="ECO:0000313" key="1">
    <source>
        <dbReference type="EMBL" id="TDP40184.1"/>
    </source>
</evidence>
<name>A0A4R6PQC1_9GAMM</name>
<dbReference type="InterPro" id="IPR036583">
    <property type="entry name" value="23S_rRNA_IVS_sf"/>
</dbReference>
<dbReference type="SUPFAM" id="SSF158446">
    <property type="entry name" value="IVS-encoded protein-like"/>
    <property type="match status" value="1"/>
</dbReference>
<dbReference type="PANTHER" id="PTHR38471:SF2">
    <property type="entry name" value="FOUR HELIX BUNDLE PROTEIN"/>
    <property type="match status" value="1"/>
</dbReference>
<dbReference type="RefSeq" id="WP_133538652.1">
    <property type="nucleotide sequence ID" value="NZ_SNXI01000002.1"/>
</dbReference>
<reference evidence="1 2" key="1">
    <citation type="submission" date="2019-03" db="EMBL/GenBank/DDBJ databases">
        <title>Freshwater and sediment microbial communities from various areas in North America, analyzing microbe dynamics in response to fracking.</title>
        <authorList>
            <person name="Lamendella R."/>
        </authorList>
    </citation>
    <scope>NUCLEOTIDE SEQUENCE [LARGE SCALE GENOMIC DNA]</scope>
    <source>
        <strain evidence="1 2">18_TX</strain>
    </source>
</reference>
<dbReference type="Proteomes" id="UP000295531">
    <property type="component" value="Unassembled WGS sequence"/>
</dbReference>
<dbReference type="NCBIfam" id="TIGR02436">
    <property type="entry name" value="four helix bundle protein"/>
    <property type="match status" value="1"/>
</dbReference>
<dbReference type="EMBL" id="SNXI01000002">
    <property type="protein sequence ID" value="TDP40184.1"/>
    <property type="molecule type" value="Genomic_DNA"/>
</dbReference>
<dbReference type="Gene3D" id="1.20.1440.60">
    <property type="entry name" value="23S rRNA-intervening sequence"/>
    <property type="match status" value="1"/>
</dbReference>
<protein>
    <submittedName>
        <fullName evidence="1">Four helix bundle protein</fullName>
    </submittedName>
</protein>